<reference evidence="3" key="1">
    <citation type="submission" date="2020-06" db="EMBL/GenBank/DDBJ databases">
        <authorList>
            <consortium name="Plant Systems Biology data submission"/>
        </authorList>
    </citation>
    <scope>NUCLEOTIDE SEQUENCE</scope>
    <source>
        <strain evidence="3">D6</strain>
    </source>
</reference>
<feature type="domain" description="Peptidase C-terminal archaeal/bacterial" evidence="2">
    <location>
        <begin position="69"/>
        <end position="146"/>
    </location>
</feature>
<evidence type="ECO:0000259" key="2">
    <source>
        <dbReference type="Pfam" id="PF04151"/>
    </source>
</evidence>
<evidence type="ECO:0000256" key="1">
    <source>
        <dbReference type="SAM" id="SignalP"/>
    </source>
</evidence>
<dbReference type="Pfam" id="PF04151">
    <property type="entry name" value="PPC"/>
    <property type="match status" value="1"/>
</dbReference>
<dbReference type="AlphaFoldDB" id="A0A9N8D9T5"/>
<evidence type="ECO:0000313" key="4">
    <source>
        <dbReference type="Proteomes" id="UP001153069"/>
    </source>
</evidence>
<dbReference type="SUPFAM" id="SSF89260">
    <property type="entry name" value="Collagen-binding domain"/>
    <property type="match status" value="1"/>
</dbReference>
<proteinExistence type="predicted"/>
<comment type="caution">
    <text evidence="3">The sequence shown here is derived from an EMBL/GenBank/DDBJ whole genome shotgun (WGS) entry which is preliminary data.</text>
</comment>
<dbReference type="Gene3D" id="2.60.120.380">
    <property type="match status" value="1"/>
</dbReference>
<name>A0A9N8D9T5_9STRA</name>
<keyword evidence="4" id="KW-1185">Reference proteome</keyword>
<keyword evidence="1" id="KW-0732">Signal</keyword>
<dbReference type="EMBL" id="CAICTM010000055">
    <property type="protein sequence ID" value="CAB9499217.1"/>
    <property type="molecule type" value="Genomic_DNA"/>
</dbReference>
<feature type="signal peptide" evidence="1">
    <location>
        <begin position="1"/>
        <end position="19"/>
    </location>
</feature>
<sequence length="199" mass="21877">MKFSSIIAGVLTLVSVAQASVIQEQEPNNGINSAQQIPVAAFTLGYNPIIANSATLPWVTIDGTGDGTNDFYSFVVPDSGMIASIFDIDHTTHPNHYDAYVTLYDSNGNYLAHDDDQWPTDPGSNHHHDSYLTYTFNAPGVYFVKVGRWPSNQPVPTGATYQLHISLGYTEAQLRAAYGMGDPHFKVRHSRLRSAQLMN</sequence>
<accession>A0A9N8D9T5</accession>
<dbReference type="NCBIfam" id="NF038127">
    <property type="entry name" value="FDP_fam"/>
    <property type="match status" value="1"/>
</dbReference>
<dbReference type="Proteomes" id="UP001153069">
    <property type="component" value="Unassembled WGS sequence"/>
</dbReference>
<organism evidence="3 4">
    <name type="scientific">Seminavis robusta</name>
    <dbReference type="NCBI Taxonomy" id="568900"/>
    <lineage>
        <taxon>Eukaryota</taxon>
        <taxon>Sar</taxon>
        <taxon>Stramenopiles</taxon>
        <taxon>Ochrophyta</taxon>
        <taxon>Bacillariophyta</taxon>
        <taxon>Bacillariophyceae</taxon>
        <taxon>Bacillariophycidae</taxon>
        <taxon>Naviculales</taxon>
        <taxon>Naviculaceae</taxon>
        <taxon>Seminavis</taxon>
    </lineage>
</organism>
<protein>
    <submittedName>
        <fullName evidence="3">Hemolysin-type calcium-binding repeat (2 copies)</fullName>
    </submittedName>
</protein>
<dbReference type="InterPro" id="IPR007280">
    <property type="entry name" value="Peptidase_C_arc/bac"/>
</dbReference>
<gene>
    <name evidence="3" type="ORF">SEMRO_56_G032730.1</name>
</gene>
<feature type="chain" id="PRO_5040395831" evidence="1">
    <location>
        <begin position="20"/>
        <end position="199"/>
    </location>
</feature>
<evidence type="ECO:0000313" key="3">
    <source>
        <dbReference type="EMBL" id="CAB9499217.1"/>
    </source>
</evidence>